<dbReference type="Pfam" id="PF03180">
    <property type="entry name" value="Lipoprotein_9"/>
    <property type="match status" value="1"/>
</dbReference>
<comment type="similarity">
    <text evidence="6">Belongs to the nlpA lipoprotein family.</text>
</comment>
<dbReference type="PIRSF" id="PIRSF002854">
    <property type="entry name" value="MetQ"/>
    <property type="match status" value="1"/>
</dbReference>
<reference evidence="8 9" key="1">
    <citation type="journal article" date="2024" name="Chem. Sci.">
        <title>Discovery of megapolipeptins by genome mining of a Burkholderiales bacteria collection.</title>
        <authorList>
            <person name="Paulo B.S."/>
            <person name="Recchia M.J.J."/>
            <person name="Lee S."/>
            <person name="Fergusson C.H."/>
            <person name="Romanowski S.B."/>
            <person name="Hernandez A."/>
            <person name="Krull N."/>
            <person name="Liu D.Y."/>
            <person name="Cavanagh H."/>
            <person name="Bos A."/>
            <person name="Gray C.A."/>
            <person name="Murphy B.T."/>
            <person name="Linington R.G."/>
            <person name="Eustaquio A.S."/>
        </authorList>
    </citation>
    <scope>NUCLEOTIDE SEQUENCE [LARGE SCALE GENOMIC DNA]</scope>
    <source>
        <strain evidence="8 9">RL21-008-BIB-A</strain>
    </source>
</reference>
<name>A0ABW9A2J8_9BURK</name>
<keyword evidence="9" id="KW-1185">Reference proteome</keyword>
<evidence type="ECO:0000256" key="5">
    <source>
        <dbReference type="ARBA" id="ARBA00023288"/>
    </source>
</evidence>
<sequence length="268" mass="29769">MTLKVLLLSCASFFLVSGMANAADPAQTTIRIGATSGPYTDQIRYGIQPLLEKQGYKVKLVEFSDYVRPNLALSDGEIDANLFQHETYLKRFSEDHQLKLSEVLKAPTAPIGIYSKRHKSLDEVRPGTTVALPNDVTNQARALGILQQIGWIKLNPDASPTRTSERDIVANIKNIKLIPLEAAQMPRALDDVDFAFVNGAFAIAAGLKLKQAVYLASVPDSFLMVLAVRSADLNKPYVQDLRKAFQSPEFKKLLDERFDGYVRPAYLR</sequence>
<proteinExistence type="inferred from homology"/>
<gene>
    <name evidence="8" type="ORF">PQR62_02355</name>
</gene>
<protein>
    <recommendedName>
        <fullName evidence="6">Lipoprotein</fullName>
    </recommendedName>
</protein>
<evidence type="ECO:0000313" key="9">
    <source>
        <dbReference type="Proteomes" id="UP001629246"/>
    </source>
</evidence>
<evidence type="ECO:0000256" key="4">
    <source>
        <dbReference type="ARBA" id="ARBA00023139"/>
    </source>
</evidence>
<keyword evidence="3" id="KW-0472">Membrane</keyword>
<keyword evidence="2 7" id="KW-0732">Signal</keyword>
<evidence type="ECO:0000313" key="8">
    <source>
        <dbReference type="EMBL" id="MFL9923091.1"/>
    </source>
</evidence>
<comment type="subcellular location">
    <subcellularLocation>
        <location evidence="1">Membrane</location>
        <topology evidence="1">Lipid-anchor</topology>
    </subcellularLocation>
</comment>
<dbReference type="RefSeq" id="WP_408154375.1">
    <property type="nucleotide sequence ID" value="NZ_JAQQFM010000001.1"/>
</dbReference>
<comment type="caution">
    <text evidence="8">The sequence shown here is derived from an EMBL/GenBank/DDBJ whole genome shotgun (WGS) entry which is preliminary data.</text>
</comment>
<accession>A0ABW9A2J8</accession>
<evidence type="ECO:0000256" key="1">
    <source>
        <dbReference type="ARBA" id="ARBA00004635"/>
    </source>
</evidence>
<feature type="signal peptide" evidence="7">
    <location>
        <begin position="1"/>
        <end position="22"/>
    </location>
</feature>
<dbReference type="PANTHER" id="PTHR30429">
    <property type="entry name" value="D-METHIONINE-BINDING LIPOPROTEIN METQ"/>
    <property type="match status" value="1"/>
</dbReference>
<evidence type="ECO:0000256" key="6">
    <source>
        <dbReference type="PIRNR" id="PIRNR002854"/>
    </source>
</evidence>
<dbReference type="PANTHER" id="PTHR30429:SF0">
    <property type="entry name" value="METHIONINE-BINDING LIPOPROTEIN METQ"/>
    <property type="match status" value="1"/>
</dbReference>
<organism evidence="8 9">
    <name type="scientific">Herbaspirillum lusitanum</name>
    <dbReference type="NCBI Taxonomy" id="213312"/>
    <lineage>
        <taxon>Bacteria</taxon>
        <taxon>Pseudomonadati</taxon>
        <taxon>Pseudomonadota</taxon>
        <taxon>Betaproteobacteria</taxon>
        <taxon>Burkholderiales</taxon>
        <taxon>Oxalobacteraceae</taxon>
        <taxon>Herbaspirillum</taxon>
    </lineage>
</organism>
<dbReference type="SUPFAM" id="SSF53850">
    <property type="entry name" value="Periplasmic binding protein-like II"/>
    <property type="match status" value="1"/>
</dbReference>
<evidence type="ECO:0000256" key="3">
    <source>
        <dbReference type="ARBA" id="ARBA00023136"/>
    </source>
</evidence>
<dbReference type="Gene3D" id="3.40.190.10">
    <property type="entry name" value="Periplasmic binding protein-like II"/>
    <property type="match status" value="2"/>
</dbReference>
<keyword evidence="4" id="KW-0564">Palmitate</keyword>
<dbReference type="InterPro" id="IPR004872">
    <property type="entry name" value="Lipoprotein_NlpA"/>
</dbReference>
<evidence type="ECO:0000256" key="7">
    <source>
        <dbReference type="SAM" id="SignalP"/>
    </source>
</evidence>
<evidence type="ECO:0000256" key="2">
    <source>
        <dbReference type="ARBA" id="ARBA00022729"/>
    </source>
</evidence>
<dbReference type="Proteomes" id="UP001629246">
    <property type="component" value="Unassembled WGS sequence"/>
</dbReference>
<feature type="chain" id="PRO_5045853127" description="Lipoprotein" evidence="7">
    <location>
        <begin position="23"/>
        <end position="268"/>
    </location>
</feature>
<dbReference type="EMBL" id="JAQQFM010000001">
    <property type="protein sequence ID" value="MFL9923091.1"/>
    <property type="molecule type" value="Genomic_DNA"/>
</dbReference>
<keyword evidence="5 6" id="KW-0449">Lipoprotein</keyword>